<dbReference type="PROSITE" id="PS50846">
    <property type="entry name" value="HMA_2"/>
    <property type="match status" value="1"/>
</dbReference>
<feature type="transmembrane region" description="Helical" evidence="10">
    <location>
        <begin position="145"/>
        <end position="164"/>
    </location>
</feature>
<dbReference type="InterPro" id="IPR036163">
    <property type="entry name" value="HMA_dom_sf"/>
</dbReference>
<evidence type="ECO:0000256" key="1">
    <source>
        <dbReference type="ARBA" id="ARBA00004651"/>
    </source>
</evidence>
<comment type="similarity">
    <text evidence="2 10">Belongs to the cation transport ATPase (P-type) (TC 3.A.3) family. Type IB subfamily.</text>
</comment>
<dbReference type="SFLD" id="SFLDS00003">
    <property type="entry name" value="Haloacid_Dehalogenase"/>
    <property type="match status" value="1"/>
</dbReference>
<dbReference type="SUPFAM" id="SSF81653">
    <property type="entry name" value="Calcium ATPase, transduction domain A"/>
    <property type="match status" value="1"/>
</dbReference>
<dbReference type="NCBIfam" id="TIGR01494">
    <property type="entry name" value="ATPase_P-type"/>
    <property type="match status" value="1"/>
</dbReference>
<dbReference type="PROSITE" id="PS01229">
    <property type="entry name" value="COF_2"/>
    <property type="match status" value="1"/>
</dbReference>
<dbReference type="PRINTS" id="PR00119">
    <property type="entry name" value="CATATPASE"/>
</dbReference>
<dbReference type="CDD" id="cd00371">
    <property type="entry name" value="HMA"/>
    <property type="match status" value="1"/>
</dbReference>
<dbReference type="InterPro" id="IPR023298">
    <property type="entry name" value="ATPase_P-typ_TM_dom_sf"/>
</dbReference>
<dbReference type="Pfam" id="PF00122">
    <property type="entry name" value="E1-E2_ATPase"/>
    <property type="match status" value="1"/>
</dbReference>
<reference evidence="12" key="1">
    <citation type="journal article" date="2021" name="Nat. Microbiol.">
        <title>Cocultivation of an ultrasmall environmental parasitic bacterium with lytic ability against bacteria associated with wastewater foams.</title>
        <authorList>
            <person name="Batinovic S."/>
            <person name="Rose J.J.A."/>
            <person name="Ratcliffe J."/>
            <person name="Seviour R.J."/>
            <person name="Petrovski S."/>
        </authorList>
    </citation>
    <scope>NUCLEOTIDE SEQUENCE</scope>
    <source>
        <strain evidence="12">CON9</strain>
    </source>
</reference>
<dbReference type="SFLD" id="SFLDF00027">
    <property type="entry name" value="p-type_atpase"/>
    <property type="match status" value="1"/>
</dbReference>
<dbReference type="InterPro" id="IPR036412">
    <property type="entry name" value="HAD-like_sf"/>
</dbReference>
<evidence type="ECO:0000256" key="6">
    <source>
        <dbReference type="ARBA" id="ARBA00022840"/>
    </source>
</evidence>
<dbReference type="SUPFAM" id="SSF81665">
    <property type="entry name" value="Calcium ATPase, transmembrane domain M"/>
    <property type="match status" value="1"/>
</dbReference>
<sequence>MTCASCANRIERKLNKLDGVEATVNYATEKAKVRAPADLDPDVLIGTVRDAGYDASLPAPRSPATSEEVADPADRELESLRHRLIGAVVLTVPVIAMAMVPAWQFTNWQWASLTLAAPVVIWGAWPFHRAAAINLRHGEATMDTLISLGTLAAFGWSLYALFFGDAGEPGMTHGFEFSLQPSDGASNIYLEAAAGVTMFILAGRYFEKRSKKQAGAALCALLELGAKDVAVLRDGTEVTIPVEELSVGDSFVVRPGEKVATDGVVVSGESALDMAMITGESVPVEAGPGDQVVGATVNAGGRLVVRATRIGADTQLAQMARLVEDAQSGKAPVQRLADRISGVFVPIVIVIAVGTLGAWLGAGFGVTAAFTAAVSVLVIACPCALGLATPTALLVGTGRGAQLGILIKGPEVLESTRQVDTVVLDKTGTVTTGVMTLVDAVCEPGVERTELLRLAGALEDASEHPIAAAVAAGARAEVGELPAVEGFTNLEGRGVRGVVDGKAVVVGREALLADWSQTLSAEVAAAKADAEHGGKTVVAVGWDGAARGILVVADTVKPTSAQAITRFTELGLTPVLLTGDNTAVARQIAAEVGIEQVHAEVLPADKVSVIAALQADGKTVAMVGDGVNDAPALAQADLGLAMGTGTDVAIAASDITLVRGDLRSAADAIRLSRKTLRTIKSNLFWAFAYNVAAIPVAALGMLNPMLAGAAMAFSSVFVVANSLRLRTFR</sequence>
<evidence type="ECO:0000256" key="10">
    <source>
        <dbReference type="RuleBase" id="RU362081"/>
    </source>
</evidence>
<feature type="domain" description="HMA" evidence="11">
    <location>
        <begin position="1"/>
        <end position="56"/>
    </location>
</feature>
<dbReference type="InterPro" id="IPR059000">
    <property type="entry name" value="ATPase_P-type_domA"/>
</dbReference>
<keyword evidence="7" id="KW-1278">Translocase</keyword>
<dbReference type="PANTHER" id="PTHR43520:SF8">
    <property type="entry name" value="P-TYPE CU(+) TRANSPORTER"/>
    <property type="match status" value="1"/>
</dbReference>
<proteinExistence type="inferred from homology"/>
<dbReference type="NCBIfam" id="TIGR01525">
    <property type="entry name" value="ATPase-IB_hvy"/>
    <property type="match status" value="1"/>
</dbReference>
<evidence type="ECO:0000256" key="9">
    <source>
        <dbReference type="ARBA" id="ARBA00023136"/>
    </source>
</evidence>
<dbReference type="Gene3D" id="3.40.50.1000">
    <property type="entry name" value="HAD superfamily/HAD-like"/>
    <property type="match status" value="1"/>
</dbReference>
<evidence type="ECO:0000259" key="11">
    <source>
        <dbReference type="PROSITE" id="PS50846"/>
    </source>
</evidence>
<protein>
    <submittedName>
        <fullName evidence="12">Heavy metal translocating P-type ATPase</fullName>
    </submittedName>
</protein>
<feature type="transmembrane region" description="Helical" evidence="10">
    <location>
        <begin position="108"/>
        <end position="125"/>
    </location>
</feature>
<dbReference type="PANTHER" id="PTHR43520">
    <property type="entry name" value="ATP7, ISOFORM B"/>
    <property type="match status" value="1"/>
</dbReference>
<feature type="transmembrane region" description="Helical" evidence="10">
    <location>
        <begin position="682"/>
        <end position="699"/>
    </location>
</feature>
<keyword evidence="13" id="KW-1185">Reference proteome</keyword>
<evidence type="ECO:0000256" key="8">
    <source>
        <dbReference type="ARBA" id="ARBA00022989"/>
    </source>
</evidence>
<feature type="transmembrane region" description="Helical" evidence="10">
    <location>
        <begin position="184"/>
        <end position="203"/>
    </location>
</feature>
<dbReference type="PRINTS" id="PR00943">
    <property type="entry name" value="CUATPASE"/>
</dbReference>
<dbReference type="CDD" id="cd02094">
    <property type="entry name" value="P-type_ATPase_Cu-like"/>
    <property type="match status" value="1"/>
</dbReference>
<dbReference type="Pfam" id="PF00403">
    <property type="entry name" value="HMA"/>
    <property type="match status" value="1"/>
</dbReference>
<evidence type="ECO:0000313" key="12">
    <source>
        <dbReference type="EMBL" id="QHN37365.1"/>
    </source>
</evidence>
<dbReference type="InterPro" id="IPR008250">
    <property type="entry name" value="ATPase_P-typ_transduc_dom_A_sf"/>
</dbReference>
<dbReference type="SUPFAM" id="SSF55008">
    <property type="entry name" value="HMA, heavy metal-associated domain"/>
    <property type="match status" value="1"/>
</dbReference>
<keyword evidence="6 10" id="KW-0067">ATP-binding</keyword>
<accession>A0ABX6INL8</accession>
<feature type="transmembrane region" description="Helical" evidence="10">
    <location>
        <begin position="705"/>
        <end position="723"/>
    </location>
</feature>
<dbReference type="PROSITE" id="PS00154">
    <property type="entry name" value="ATPASE_E1_E2"/>
    <property type="match status" value="1"/>
</dbReference>
<keyword evidence="10" id="KW-1003">Cell membrane</keyword>
<dbReference type="EMBL" id="CP045809">
    <property type="protein sequence ID" value="QHN37365.1"/>
    <property type="molecule type" value="Genomic_DNA"/>
</dbReference>
<evidence type="ECO:0000256" key="2">
    <source>
        <dbReference type="ARBA" id="ARBA00006024"/>
    </source>
</evidence>
<feature type="transmembrane region" description="Helical" evidence="10">
    <location>
        <begin position="368"/>
        <end position="395"/>
    </location>
</feature>
<dbReference type="Proteomes" id="UP001059836">
    <property type="component" value="Chromosome"/>
</dbReference>
<dbReference type="SUPFAM" id="SSF56784">
    <property type="entry name" value="HAD-like"/>
    <property type="match status" value="1"/>
</dbReference>
<dbReference type="Gene3D" id="3.30.70.100">
    <property type="match status" value="1"/>
</dbReference>
<evidence type="ECO:0000256" key="3">
    <source>
        <dbReference type="ARBA" id="ARBA00022692"/>
    </source>
</evidence>
<keyword evidence="5 10" id="KW-0547">Nucleotide-binding</keyword>
<dbReference type="SFLD" id="SFLDG00002">
    <property type="entry name" value="C1.7:_P-type_atpase_like"/>
    <property type="match status" value="1"/>
</dbReference>
<evidence type="ECO:0000256" key="7">
    <source>
        <dbReference type="ARBA" id="ARBA00022967"/>
    </source>
</evidence>
<evidence type="ECO:0000256" key="4">
    <source>
        <dbReference type="ARBA" id="ARBA00022723"/>
    </source>
</evidence>
<dbReference type="InterPro" id="IPR023299">
    <property type="entry name" value="ATPase_P-typ_cyto_dom_N"/>
</dbReference>
<dbReference type="Gene3D" id="2.70.150.10">
    <property type="entry name" value="Calcium-transporting ATPase, cytoplasmic transduction domain A"/>
    <property type="match status" value="1"/>
</dbReference>
<evidence type="ECO:0000313" key="13">
    <source>
        <dbReference type="Proteomes" id="UP001059836"/>
    </source>
</evidence>
<dbReference type="InterPro" id="IPR018303">
    <property type="entry name" value="ATPase_P-typ_P_site"/>
</dbReference>
<organism evidence="12 13">
    <name type="scientific">Gordonia pseudamarae</name>
    <dbReference type="NCBI Taxonomy" id="2831662"/>
    <lineage>
        <taxon>Bacteria</taxon>
        <taxon>Bacillati</taxon>
        <taxon>Actinomycetota</taxon>
        <taxon>Actinomycetes</taxon>
        <taxon>Mycobacteriales</taxon>
        <taxon>Gordoniaceae</taxon>
        <taxon>Gordonia</taxon>
    </lineage>
</organism>
<dbReference type="Pfam" id="PF00702">
    <property type="entry name" value="Hydrolase"/>
    <property type="match status" value="1"/>
</dbReference>
<dbReference type="NCBIfam" id="TIGR01511">
    <property type="entry name" value="ATPase-IB1_Cu"/>
    <property type="match status" value="1"/>
</dbReference>
<keyword evidence="8 10" id="KW-1133">Transmembrane helix</keyword>
<evidence type="ECO:0000256" key="5">
    <source>
        <dbReference type="ARBA" id="ARBA00022741"/>
    </source>
</evidence>
<dbReference type="InterPro" id="IPR006121">
    <property type="entry name" value="HMA_dom"/>
</dbReference>
<dbReference type="Gene3D" id="3.40.1110.10">
    <property type="entry name" value="Calcium-transporting ATPase, cytoplasmic domain N"/>
    <property type="match status" value="1"/>
</dbReference>
<dbReference type="InterPro" id="IPR044492">
    <property type="entry name" value="P_typ_ATPase_HD_dom"/>
</dbReference>
<feature type="transmembrane region" description="Helical" evidence="10">
    <location>
        <begin position="84"/>
        <end position="102"/>
    </location>
</feature>
<feature type="transmembrane region" description="Helical" evidence="10">
    <location>
        <begin position="340"/>
        <end position="362"/>
    </location>
</feature>
<keyword evidence="3 10" id="KW-0812">Transmembrane</keyword>
<comment type="subcellular location">
    <subcellularLocation>
        <location evidence="1">Cell membrane</location>
        <topology evidence="1">Multi-pass membrane protein</topology>
    </subcellularLocation>
</comment>
<dbReference type="InterPro" id="IPR027256">
    <property type="entry name" value="P-typ_ATPase_IB"/>
</dbReference>
<gene>
    <name evidence="12" type="ORF">GII31_05400</name>
</gene>
<dbReference type="InterPro" id="IPR023214">
    <property type="entry name" value="HAD_sf"/>
</dbReference>
<keyword evidence="9 10" id="KW-0472">Membrane</keyword>
<dbReference type="InterPro" id="IPR001757">
    <property type="entry name" value="P_typ_ATPase"/>
</dbReference>
<name>A0ABX6INL8_9ACTN</name>
<keyword evidence="4 10" id="KW-0479">Metal-binding</keyword>